<feature type="compositionally biased region" description="Low complexity" evidence="3">
    <location>
        <begin position="135"/>
        <end position="147"/>
    </location>
</feature>
<protein>
    <recommendedName>
        <fullName evidence="2">UPF0145 protein K8F61_16410</fullName>
    </recommendedName>
</protein>
<name>A0ABY3RTC2_9MICO</name>
<evidence type="ECO:0000313" key="5">
    <source>
        <dbReference type="Proteomes" id="UP001199642"/>
    </source>
</evidence>
<comment type="similarity">
    <text evidence="1 2">Belongs to the UPF0145 family.</text>
</comment>
<reference evidence="4 5" key="1">
    <citation type="submission" date="2023-01" db="EMBL/GenBank/DDBJ databases">
        <title>Characterization of estradiol degrading bacteria Microbacterium sp. MZT7 and reveal degrading genes through genome analysis.</title>
        <authorList>
            <person name="Hao P."/>
            <person name="Gao Y."/>
        </authorList>
    </citation>
    <scope>NUCLEOTIDE SEQUENCE [LARGE SCALE GENOMIC DNA]</scope>
    <source>
        <strain evidence="4 5">MZT7</strain>
    </source>
</reference>
<evidence type="ECO:0000313" key="4">
    <source>
        <dbReference type="EMBL" id="UGS26198.1"/>
    </source>
</evidence>
<feature type="region of interest" description="Disordered" evidence="3">
    <location>
        <begin position="111"/>
        <end position="147"/>
    </location>
</feature>
<organism evidence="4 5">
    <name type="scientific">Microbacterium resistens</name>
    <dbReference type="NCBI Taxonomy" id="156977"/>
    <lineage>
        <taxon>Bacteria</taxon>
        <taxon>Bacillati</taxon>
        <taxon>Actinomycetota</taxon>
        <taxon>Actinomycetes</taxon>
        <taxon>Micrococcales</taxon>
        <taxon>Microbacteriaceae</taxon>
        <taxon>Microbacterium</taxon>
    </lineage>
</organism>
<dbReference type="EMBL" id="CP082781">
    <property type="protein sequence ID" value="UGS26198.1"/>
    <property type="molecule type" value="Genomic_DNA"/>
</dbReference>
<dbReference type="HAMAP" id="MF_00338">
    <property type="entry name" value="UPF0145"/>
    <property type="match status" value="1"/>
</dbReference>
<dbReference type="PANTHER" id="PTHR34068:SF2">
    <property type="entry name" value="UPF0145 PROTEIN SCO3412"/>
    <property type="match status" value="1"/>
</dbReference>
<dbReference type="Pfam" id="PF01906">
    <property type="entry name" value="YbjQ_1"/>
    <property type="match status" value="1"/>
</dbReference>
<dbReference type="Gene3D" id="3.30.110.70">
    <property type="entry name" value="Hypothetical protein apc22750. Chain B"/>
    <property type="match status" value="1"/>
</dbReference>
<keyword evidence="5" id="KW-1185">Reference proteome</keyword>
<proteinExistence type="inferred from homology"/>
<dbReference type="RefSeq" id="WP_231819894.1">
    <property type="nucleotide sequence ID" value="NZ_CP082781.1"/>
</dbReference>
<accession>A0ABY3RTC2</accession>
<feature type="compositionally biased region" description="Pro residues" evidence="3">
    <location>
        <begin position="125"/>
        <end position="134"/>
    </location>
</feature>
<evidence type="ECO:0000256" key="3">
    <source>
        <dbReference type="SAM" id="MobiDB-lite"/>
    </source>
</evidence>
<sequence>MFMVTTNDVPGYRITRVLGEVMGLTVRSTNFGQGFTAGFRSLAGGEIPEFTKVMYESRYEVMNRMWAEAVQRGANAIVAMRFDTDSIGGFSEVCAYGTAVVVEPVETTDPTAAVPRALSDQAVPAEPPAPPVAPAAPGAASPESPTA</sequence>
<dbReference type="SUPFAM" id="SSF117782">
    <property type="entry name" value="YbjQ-like"/>
    <property type="match status" value="1"/>
</dbReference>
<dbReference type="PANTHER" id="PTHR34068">
    <property type="entry name" value="UPF0145 PROTEIN YBJQ"/>
    <property type="match status" value="1"/>
</dbReference>
<dbReference type="Proteomes" id="UP001199642">
    <property type="component" value="Chromosome"/>
</dbReference>
<evidence type="ECO:0000256" key="1">
    <source>
        <dbReference type="ARBA" id="ARBA00010751"/>
    </source>
</evidence>
<gene>
    <name evidence="4" type="ORF">K8F61_16410</name>
</gene>
<evidence type="ECO:0000256" key="2">
    <source>
        <dbReference type="HAMAP-Rule" id="MF_00338"/>
    </source>
</evidence>
<dbReference type="InterPro" id="IPR035439">
    <property type="entry name" value="UPF0145_dom_sf"/>
</dbReference>
<dbReference type="InterPro" id="IPR002765">
    <property type="entry name" value="UPF0145_YbjQ-like"/>
</dbReference>